<dbReference type="Pfam" id="PF13936">
    <property type="entry name" value="HTH_38"/>
    <property type="match status" value="1"/>
</dbReference>
<protein>
    <submittedName>
        <fullName evidence="2">Helix-turn-helix domain-containing protein</fullName>
    </submittedName>
</protein>
<comment type="caution">
    <text evidence="2">The sequence shown here is derived from an EMBL/GenBank/DDBJ whole genome shotgun (WGS) entry which is preliminary data.</text>
</comment>
<dbReference type="InterPro" id="IPR025246">
    <property type="entry name" value="IS30-like_HTH"/>
</dbReference>
<evidence type="ECO:0000313" key="2">
    <source>
        <dbReference type="EMBL" id="MFB5680125.1"/>
    </source>
</evidence>
<reference evidence="2 3" key="1">
    <citation type="submission" date="2024-09" db="EMBL/GenBank/DDBJ databases">
        <authorList>
            <person name="Ruan L."/>
        </authorList>
    </citation>
    <scope>NUCLEOTIDE SEQUENCE [LARGE SCALE GENOMIC DNA]</scope>
    <source>
        <strain evidence="2 3">D33</strain>
    </source>
</reference>
<evidence type="ECO:0000313" key="3">
    <source>
        <dbReference type="Proteomes" id="UP001580407"/>
    </source>
</evidence>
<organism evidence="2 3">
    <name type="scientific">Paenibacillus terreus</name>
    <dbReference type="NCBI Taxonomy" id="1387834"/>
    <lineage>
        <taxon>Bacteria</taxon>
        <taxon>Bacillati</taxon>
        <taxon>Bacillota</taxon>
        <taxon>Bacilli</taxon>
        <taxon>Bacillales</taxon>
        <taxon>Paenibacillaceae</taxon>
        <taxon>Paenibacillus</taxon>
    </lineage>
</organism>
<sequence length="66" mass="7550">MKKGPHRQGQSSRAIAKELGRHPSTIWSAAFHRNPITQSRLRALMRSVVKLLSHLVNGPKYNRLHK</sequence>
<dbReference type="EMBL" id="JBHILM010000003">
    <property type="protein sequence ID" value="MFB5680125.1"/>
    <property type="molecule type" value="Genomic_DNA"/>
</dbReference>
<dbReference type="Proteomes" id="UP001580407">
    <property type="component" value="Unassembled WGS sequence"/>
</dbReference>
<feature type="domain" description="Transposase IS30-like HTH" evidence="1">
    <location>
        <begin position="6"/>
        <end position="26"/>
    </location>
</feature>
<evidence type="ECO:0000259" key="1">
    <source>
        <dbReference type="Pfam" id="PF13936"/>
    </source>
</evidence>
<keyword evidence="3" id="KW-1185">Reference proteome</keyword>
<proteinExistence type="predicted"/>
<gene>
    <name evidence="2" type="ORF">ACE3NQ_04200</name>
</gene>
<dbReference type="RefSeq" id="WP_375524023.1">
    <property type="nucleotide sequence ID" value="NZ_JBHILM010000003.1"/>
</dbReference>
<accession>A0ABV5B3L4</accession>
<name>A0ABV5B3L4_9BACL</name>